<keyword evidence="1 3" id="KW-0117">Actin capping</keyword>
<dbReference type="EMBL" id="KV423989">
    <property type="protein sequence ID" value="KZT55769.1"/>
    <property type="molecule type" value="Genomic_DNA"/>
</dbReference>
<comment type="similarity">
    <text evidence="3">Belongs to the F-actin-capping protein alpha subunit family.</text>
</comment>
<dbReference type="GO" id="GO:0030479">
    <property type="term" value="C:actin cortical patch"/>
    <property type="evidence" value="ECO:0007669"/>
    <property type="project" value="TreeGrafter"/>
</dbReference>
<protein>
    <recommendedName>
        <fullName evidence="3">F-actin-capping protein subunit alpha</fullName>
    </recommendedName>
</protein>
<evidence type="ECO:0000256" key="3">
    <source>
        <dbReference type="RuleBase" id="RU365077"/>
    </source>
</evidence>
<dbReference type="InterPro" id="IPR042489">
    <property type="entry name" value="CapZ_alpha_1"/>
</dbReference>
<evidence type="ECO:0000256" key="1">
    <source>
        <dbReference type="ARBA" id="ARBA00022467"/>
    </source>
</evidence>
<dbReference type="Proteomes" id="UP000076842">
    <property type="component" value="Unassembled WGS sequence"/>
</dbReference>
<dbReference type="PANTHER" id="PTHR10653:SF0">
    <property type="entry name" value="F-ACTIN-CAPPING PROTEIN SUBUNIT ALPHA"/>
    <property type="match status" value="1"/>
</dbReference>
<evidence type="ECO:0000313" key="5">
    <source>
        <dbReference type="Proteomes" id="UP000076842"/>
    </source>
</evidence>
<dbReference type="PRINTS" id="PR00191">
    <property type="entry name" value="FACTINCAPA"/>
</dbReference>
<dbReference type="Gene3D" id="3.30.1140.60">
    <property type="entry name" value="F-actin capping protein, alpha subunit"/>
    <property type="match status" value="1"/>
</dbReference>
<dbReference type="InterPro" id="IPR042276">
    <property type="entry name" value="CapZ_alpha/beta_2"/>
</dbReference>
<comment type="subunit">
    <text evidence="3">Heterodimer of an alpha and a beta subunit.</text>
</comment>
<evidence type="ECO:0000256" key="2">
    <source>
        <dbReference type="ARBA" id="ARBA00023203"/>
    </source>
</evidence>
<dbReference type="GO" id="GO:0030036">
    <property type="term" value="P:actin cytoskeleton organization"/>
    <property type="evidence" value="ECO:0007669"/>
    <property type="project" value="TreeGrafter"/>
</dbReference>
<sequence length="308" mass="33712">MSLSKAEKVTLASSFVLQAPPGEVNDVLSDLRLVLADDDALEAGVTHALEEYNAEQLVAVDVPGQSYKMVLSPAGRIQSEEGTRYLDPRNATSYVVDPITLNVSSPEPHPIPPSLSTFGDALQKALDGYLTRHFVPQPKAGQADPALGDAACAVFPPLVGSDEEAGALGSKVWTMEVVSSRYKPTNYWSGRWRAHWEVEPDKLEVRGDIAVDVHYYEQGNVQLHTKYTPHIALPSASVTAEQILQLVFDEEARYHAKLTESFESMRDGGFRGLRRVLPVTRGKMDWDKVLGYKLGQELAGTRSPPVAS</sequence>
<dbReference type="PANTHER" id="PTHR10653">
    <property type="entry name" value="F-ACTIN-CAPPING PROTEIN SUBUNIT ALPHA"/>
    <property type="match status" value="1"/>
</dbReference>
<evidence type="ECO:0000313" key="4">
    <source>
        <dbReference type="EMBL" id="KZT55769.1"/>
    </source>
</evidence>
<dbReference type="AlphaFoldDB" id="A0A165EY85"/>
<dbReference type="InterPro" id="IPR002189">
    <property type="entry name" value="CapZ_alpha"/>
</dbReference>
<keyword evidence="2 3" id="KW-0009">Actin-binding</keyword>
<comment type="function">
    <text evidence="3">F-actin-capping proteins bind in a Ca(2+)-independent manner to the fast growing ends of actin filaments (barbed end) thereby blocking the exchange of subunits at these ends. Unlike other capping proteins (such as gelsolin and severin), these proteins do not sever actin filaments.</text>
</comment>
<dbReference type="OrthoDB" id="340550at2759"/>
<name>A0A165EY85_9BASI</name>
<dbReference type="Pfam" id="PF01267">
    <property type="entry name" value="F-actin_cap_A"/>
    <property type="match status" value="1"/>
</dbReference>
<dbReference type="GO" id="GO:0008290">
    <property type="term" value="C:F-actin capping protein complex"/>
    <property type="evidence" value="ECO:0007669"/>
    <property type="project" value="UniProtKB-UniRule"/>
</dbReference>
<dbReference type="InterPro" id="IPR037282">
    <property type="entry name" value="CapZ_alpha/beta"/>
</dbReference>
<dbReference type="Gene3D" id="3.90.1150.210">
    <property type="entry name" value="F-actin capping protein, beta subunit"/>
    <property type="match status" value="1"/>
</dbReference>
<dbReference type="GO" id="GO:0051015">
    <property type="term" value="F:actin filament binding"/>
    <property type="evidence" value="ECO:0007669"/>
    <property type="project" value="TreeGrafter"/>
</dbReference>
<dbReference type="InParanoid" id="A0A165EY85"/>
<gene>
    <name evidence="4" type="ORF">CALCODRAFT_436748</name>
</gene>
<keyword evidence="5" id="KW-1185">Reference proteome</keyword>
<proteinExistence type="inferred from homology"/>
<dbReference type="STRING" id="1353952.A0A165EY85"/>
<organism evidence="4 5">
    <name type="scientific">Calocera cornea HHB12733</name>
    <dbReference type="NCBI Taxonomy" id="1353952"/>
    <lineage>
        <taxon>Eukaryota</taxon>
        <taxon>Fungi</taxon>
        <taxon>Dikarya</taxon>
        <taxon>Basidiomycota</taxon>
        <taxon>Agaricomycotina</taxon>
        <taxon>Dacrymycetes</taxon>
        <taxon>Dacrymycetales</taxon>
        <taxon>Dacrymycetaceae</taxon>
        <taxon>Calocera</taxon>
    </lineage>
</organism>
<dbReference type="SUPFAM" id="SSF90096">
    <property type="entry name" value="Subunits of heterodimeric actin filament capping protein Capz"/>
    <property type="match status" value="1"/>
</dbReference>
<dbReference type="FunCoup" id="A0A165EY85">
    <property type="interactions" value="212"/>
</dbReference>
<dbReference type="GO" id="GO:0051016">
    <property type="term" value="P:barbed-end actin filament capping"/>
    <property type="evidence" value="ECO:0007669"/>
    <property type="project" value="UniProtKB-UniRule"/>
</dbReference>
<accession>A0A165EY85</accession>
<reference evidence="4 5" key="1">
    <citation type="journal article" date="2016" name="Mol. Biol. Evol.">
        <title>Comparative Genomics of Early-Diverging Mushroom-Forming Fungi Provides Insights into the Origins of Lignocellulose Decay Capabilities.</title>
        <authorList>
            <person name="Nagy L.G."/>
            <person name="Riley R."/>
            <person name="Tritt A."/>
            <person name="Adam C."/>
            <person name="Daum C."/>
            <person name="Floudas D."/>
            <person name="Sun H."/>
            <person name="Yadav J.S."/>
            <person name="Pangilinan J."/>
            <person name="Larsson K.H."/>
            <person name="Matsuura K."/>
            <person name="Barry K."/>
            <person name="Labutti K."/>
            <person name="Kuo R."/>
            <person name="Ohm R.A."/>
            <person name="Bhattacharya S.S."/>
            <person name="Shirouzu T."/>
            <person name="Yoshinaga Y."/>
            <person name="Martin F.M."/>
            <person name="Grigoriev I.V."/>
            <person name="Hibbett D.S."/>
        </authorList>
    </citation>
    <scope>NUCLEOTIDE SEQUENCE [LARGE SCALE GENOMIC DNA]</scope>
    <source>
        <strain evidence="4 5">HHB12733</strain>
    </source>
</reference>